<organism evidence="3 4">
    <name type="scientific">Hyalangium rubrum</name>
    <dbReference type="NCBI Taxonomy" id="3103134"/>
    <lineage>
        <taxon>Bacteria</taxon>
        <taxon>Pseudomonadati</taxon>
        <taxon>Myxococcota</taxon>
        <taxon>Myxococcia</taxon>
        <taxon>Myxococcales</taxon>
        <taxon>Cystobacterineae</taxon>
        <taxon>Archangiaceae</taxon>
        <taxon>Hyalangium</taxon>
    </lineage>
</organism>
<dbReference type="Proteomes" id="UP001291309">
    <property type="component" value="Unassembled WGS sequence"/>
</dbReference>
<dbReference type="PROSITE" id="PS51257">
    <property type="entry name" value="PROKAR_LIPOPROTEIN"/>
    <property type="match status" value="1"/>
</dbReference>
<feature type="region of interest" description="Disordered" evidence="2">
    <location>
        <begin position="281"/>
        <end position="306"/>
    </location>
</feature>
<evidence type="ECO:0000256" key="2">
    <source>
        <dbReference type="SAM" id="MobiDB-lite"/>
    </source>
</evidence>
<comment type="caution">
    <text evidence="3">The sequence shown here is derived from an EMBL/GenBank/DDBJ whole genome shotgun (WGS) entry which is preliminary data.</text>
</comment>
<feature type="coiled-coil region" evidence="1">
    <location>
        <begin position="309"/>
        <end position="343"/>
    </location>
</feature>
<evidence type="ECO:0000313" key="4">
    <source>
        <dbReference type="Proteomes" id="UP001291309"/>
    </source>
</evidence>
<accession>A0ABU5GYJ8</accession>
<sequence length="555" mass="58871">MGRLGVTGAVVALLALTACGGARQEREKKEQEAAAAEKKLSDARAFHEGLEREKTLLAKKLAEARGRKEEVRGLHHQTLAGAAYLAAEKGSGLVLDAEMTAAREGFQLEEATRQKDGEALKELVSTTLDDLRPCVASKETDEMGDACPPCEVAPFEDACVGVETNRIPSPEWECEALARTGEGLPPAAFCTFRLRHSAPAGDVSSDYAERDLSTWLRVVRVAFAHQGRLHVSDFPAPDPTLYNPANVEPLVACKAETSRNQCIHDCEVSFDRYDDPCACSQPEPAYDTTSEYSEPGDEEDAEDEEPYEVRQAREAAAAAQAEAEEAQARVQEAEREFQYQQCLSVCEPEKGSEAGASDEGGAPVAVSTEVAVKLQATPAPGIFVVSRELSVLDGSEKVLERELHTLVLKHPALVSLWLKEALPNKDALGELEEVAALSEVLSEGGKPSLAPLPGMEGPTLIGLQGGKVRAYAFKNQPGQAPVVALEPQAVCAAMNADPKRFPEAFLKSCAEPAPVAAEVDAGTPTSPEEPADAGTSDAGTSDSDAGTSDAGEVAP</sequence>
<keyword evidence="4" id="KW-1185">Reference proteome</keyword>
<dbReference type="RefSeq" id="WP_321544985.1">
    <property type="nucleotide sequence ID" value="NZ_JAXIVS010000002.1"/>
</dbReference>
<protein>
    <recommendedName>
        <fullName evidence="5">Lipoprotein</fullName>
    </recommendedName>
</protein>
<feature type="compositionally biased region" description="Acidic residues" evidence="2">
    <location>
        <begin position="294"/>
        <end position="306"/>
    </location>
</feature>
<feature type="region of interest" description="Disordered" evidence="2">
    <location>
        <begin position="516"/>
        <end position="555"/>
    </location>
</feature>
<evidence type="ECO:0000256" key="1">
    <source>
        <dbReference type="SAM" id="Coils"/>
    </source>
</evidence>
<proteinExistence type="predicted"/>
<evidence type="ECO:0000313" key="3">
    <source>
        <dbReference type="EMBL" id="MDY7226264.1"/>
    </source>
</evidence>
<gene>
    <name evidence="3" type="ORF">SYV04_07705</name>
</gene>
<name>A0ABU5GYJ8_9BACT</name>
<feature type="coiled-coil region" evidence="1">
    <location>
        <begin position="19"/>
        <end position="67"/>
    </location>
</feature>
<dbReference type="EMBL" id="JAXIVS010000002">
    <property type="protein sequence ID" value="MDY7226264.1"/>
    <property type="molecule type" value="Genomic_DNA"/>
</dbReference>
<keyword evidence="1" id="KW-0175">Coiled coil</keyword>
<evidence type="ECO:0008006" key="5">
    <source>
        <dbReference type="Google" id="ProtNLM"/>
    </source>
</evidence>
<reference evidence="3 4" key="1">
    <citation type="submission" date="2023-12" db="EMBL/GenBank/DDBJ databases">
        <title>the genome sequence of Hyalangium sp. s54d21.</title>
        <authorList>
            <person name="Zhang X."/>
        </authorList>
    </citation>
    <scope>NUCLEOTIDE SEQUENCE [LARGE SCALE GENOMIC DNA]</scope>
    <source>
        <strain evidence="4">s54d21</strain>
    </source>
</reference>
<feature type="compositionally biased region" description="Polar residues" evidence="2">
    <location>
        <begin position="537"/>
        <end position="546"/>
    </location>
</feature>